<reference evidence="12" key="1">
    <citation type="submission" date="2016-10" db="EMBL/GenBank/DDBJ databases">
        <authorList>
            <person name="Benchimol M."/>
            <person name="Almeida L.G."/>
            <person name="Vasconcelos A.T."/>
            <person name="Perreira-Neves A."/>
            <person name="Rosa I.A."/>
            <person name="Tasca T."/>
            <person name="Bogo M.R."/>
            <person name="de Souza W."/>
        </authorList>
    </citation>
    <scope>NUCLEOTIDE SEQUENCE [LARGE SCALE GENOMIC DNA]</scope>
    <source>
        <strain evidence="12">K</strain>
    </source>
</reference>
<evidence type="ECO:0000256" key="6">
    <source>
        <dbReference type="PIRSR" id="PIRSR630616-1"/>
    </source>
</evidence>
<dbReference type="SMART" id="SM00220">
    <property type="entry name" value="S_TKc"/>
    <property type="match status" value="1"/>
</dbReference>
<evidence type="ECO:0000256" key="3">
    <source>
        <dbReference type="ARBA" id="ARBA00022741"/>
    </source>
</evidence>
<feature type="region of interest" description="Disordered" evidence="10">
    <location>
        <begin position="600"/>
        <end position="638"/>
    </location>
</feature>
<feature type="binding site" evidence="7 9">
    <location>
        <position position="45"/>
    </location>
    <ligand>
        <name>ATP</name>
        <dbReference type="ChEBI" id="CHEBI:30616"/>
    </ligand>
</feature>
<dbReference type="EMBL" id="MLAK01000089">
    <property type="protein sequence ID" value="OHT16652.1"/>
    <property type="molecule type" value="Genomic_DNA"/>
</dbReference>
<feature type="binding site" evidence="7">
    <location>
        <position position="157"/>
    </location>
    <ligand>
        <name>ATP</name>
        <dbReference type="ChEBI" id="CHEBI:30616"/>
    </ligand>
</feature>
<dbReference type="Pfam" id="PF00069">
    <property type="entry name" value="Pkinase"/>
    <property type="match status" value="2"/>
</dbReference>
<dbReference type="PROSITE" id="PS00107">
    <property type="entry name" value="PROTEIN_KINASE_ATP"/>
    <property type="match status" value="1"/>
</dbReference>
<dbReference type="FunFam" id="1.10.510.10:FF:000571">
    <property type="entry name" value="Maternal embryonic leucine zipper kinase"/>
    <property type="match status" value="1"/>
</dbReference>
<dbReference type="FunFam" id="3.30.200.20:FF:000042">
    <property type="entry name" value="Aurora kinase A"/>
    <property type="match status" value="1"/>
</dbReference>
<evidence type="ECO:0000313" key="13">
    <source>
        <dbReference type="Proteomes" id="UP000179807"/>
    </source>
</evidence>
<dbReference type="PANTHER" id="PTHR24350">
    <property type="entry name" value="SERINE/THREONINE-PROTEIN KINASE IAL-RELATED"/>
    <property type="match status" value="1"/>
</dbReference>
<feature type="region of interest" description="Disordered" evidence="10">
    <location>
        <begin position="276"/>
        <end position="327"/>
    </location>
</feature>
<dbReference type="InterPro" id="IPR000719">
    <property type="entry name" value="Prot_kinase_dom"/>
</dbReference>
<sequence>MKDRGKTKVPSQIGPYKLHKFLGSGSFSVVHLAEHVKDGREYAIKIVPQSSFSKTSVLEHFESEIRVLHQMRHPNIVQFVDILRDDFNIYVVMEYCPNGDLFNHIIDKKFLSEQEAKFLFKQIMDGVNYIHSIGAMHRDLKPENILLDETGAAKISDFGFARYVPLKSSQKVTGRDSKNSQKENKPCSISRNSIMKNNYKIINNDEQTNNMKQFSINEENENENLNNKIVKKKRRKKTKRNNNNKDDKKNNKMKNDPEYEDFSLSKSMRMKMKEIKRIFDDNPNSEDEEDEYEEEEEEEAEEQEDSNENQCQNNKNDENLKEEDNNELKNEIESNEDTDSNLVLTPCGTASYASPECISRSPYNGQKSDMWSIGVILFAMVTGQLPWTSKDQAQIIQQIKSAEYKIPSYLSENLRELISKLITVNPEDRLTAEQVLKHKWIQGADSLTLQKEQPIGVSLKFLDNFFHKDISELNFANNQNNNNLNNQNLNDKDFKQLSTIKSANFAFLNFSKNINNTLNSLNVKFRVRKTASFCEKTFDYIQKVTKDADLFNSKANSSSLPTLNQKSVVPSAMDVVKNRQFYKGAPHGSSSFLNDMKRKRSTSLLAKNNPPASVGSTPGLTKFKMPPTKKPPIPRLGK</sequence>
<dbReference type="GO" id="GO:0005524">
    <property type="term" value="F:ATP binding"/>
    <property type="evidence" value="ECO:0007669"/>
    <property type="project" value="UniProtKB-UniRule"/>
</dbReference>
<evidence type="ECO:0000256" key="1">
    <source>
        <dbReference type="ARBA" id="ARBA00022527"/>
    </source>
</evidence>
<dbReference type="Gene3D" id="1.10.510.10">
    <property type="entry name" value="Transferase(Phosphotransferase) domain 1"/>
    <property type="match status" value="2"/>
</dbReference>
<dbReference type="GeneID" id="94831729"/>
<evidence type="ECO:0000259" key="11">
    <source>
        <dbReference type="PROSITE" id="PS50011"/>
    </source>
</evidence>
<dbReference type="InterPro" id="IPR030616">
    <property type="entry name" value="Aur-like"/>
</dbReference>
<evidence type="ECO:0000256" key="10">
    <source>
        <dbReference type="SAM" id="MobiDB-lite"/>
    </source>
</evidence>
<keyword evidence="5 7" id="KW-0067">ATP-binding</keyword>
<dbReference type="Proteomes" id="UP000179807">
    <property type="component" value="Unassembled WGS sequence"/>
</dbReference>
<feature type="region of interest" description="Disordered" evidence="10">
    <location>
        <begin position="216"/>
        <end position="263"/>
    </location>
</feature>
<evidence type="ECO:0000256" key="7">
    <source>
        <dbReference type="PIRSR" id="PIRSR630616-2"/>
    </source>
</evidence>
<keyword evidence="2" id="KW-0808">Transferase</keyword>
<dbReference type="InterPro" id="IPR011009">
    <property type="entry name" value="Kinase-like_dom_sf"/>
</dbReference>
<dbReference type="SUPFAM" id="SSF56112">
    <property type="entry name" value="Protein kinase-like (PK-like)"/>
    <property type="match status" value="1"/>
</dbReference>
<feature type="binding site" evidence="7">
    <location>
        <begin position="143"/>
        <end position="144"/>
    </location>
    <ligand>
        <name>ATP</name>
        <dbReference type="ChEBI" id="CHEBI:30616"/>
    </ligand>
</feature>
<protein>
    <recommendedName>
        <fullName evidence="11">Protein kinase domain-containing protein</fullName>
    </recommendedName>
</protein>
<feature type="compositionally biased region" description="Polar residues" evidence="10">
    <location>
        <begin position="602"/>
        <end position="619"/>
    </location>
</feature>
<dbReference type="PROSITE" id="PS50011">
    <property type="entry name" value="PROTEIN_KINASE_DOM"/>
    <property type="match status" value="1"/>
</dbReference>
<evidence type="ECO:0000256" key="9">
    <source>
        <dbReference type="PROSITE-ProRule" id="PRU10141"/>
    </source>
</evidence>
<evidence type="ECO:0000256" key="4">
    <source>
        <dbReference type="ARBA" id="ARBA00022777"/>
    </source>
</evidence>
<organism evidence="12 13">
    <name type="scientific">Tritrichomonas foetus</name>
    <dbReference type="NCBI Taxonomy" id="1144522"/>
    <lineage>
        <taxon>Eukaryota</taxon>
        <taxon>Metamonada</taxon>
        <taxon>Parabasalia</taxon>
        <taxon>Tritrichomonadida</taxon>
        <taxon>Tritrichomonadidae</taxon>
        <taxon>Tritrichomonas</taxon>
    </lineage>
</organism>
<feature type="domain" description="Protein kinase" evidence="11">
    <location>
        <begin position="16"/>
        <end position="441"/>
    </location>
</feature>
<dbReference type="AlphaFoldDB" id="A0A1J4L3V1"/>
<evidence type="ECO:0000256" key="8">
    <source>
        <dbReference type="PIRSR" id="PIRSR630616-3"/>
    </source>
</evidence>
<feature type="cross-link" description="Glycyl lysine isopeptide (Lys-Gly) (interchain with G-Cter in SUMO2)" evidence="8">
    <location>
        <position position="141"/>
    </location>
</feature>
<feature type="compositionally biased region" description="Acidic residues" evidence="10">
    <location>
        <begin position="283"/>
        <end position="307"/>
    </location>
</feature>
<proteinExistence type="predicted"/>
<evidence type="ECO:0000256" key="2">
    <source>
        <dbReference type="ARBA" id="ARBA00022679"/>
    </source>
</evidence>
<feature type="active site" description="Proton acceptor" evidence="6">
    <location>
        <position position="139"/>
    </location>
</feature>
<dbReference type="RefSeq" id="XP_068369788.1">
    <property type="nucleotide sequence ID" value="XM_068497025.1"/>
</dbReference>
<feature type="compositionally biased region" description="Basic residues" evidence="10">
    <location>
        <begin position="229"/>
        <end position="242"/>
    </location>
</feature>
<keyword evidence="3 7" id="KW-0547">Nucleotide-binding</keyword>
<gene>
    <name evidence="12" type="ORF">TRFO_13084</name>
</gene>
<keyword evidence="1" id="KW-0723">Serine/threonine-protein kinase</keyword>
<accession>A0A1J4L3V1</accession>
<keyword evidence="4" id="KW-0418">Kinase</keyword>
<keyword evidence="13" id="KW-1185">Reference proteome</keyword>
<dbReference type="VEuPathDB" id="TrichDB:TRFO_13084"/>
<feature type="compositionally biased region" description="Basic and acidic residues" evidence="10">
    <location>
        <begin position="315"/>
        <end position="327"/>
    </location>
</feature>
<comment type="caution">
    <text evidence="12">The sequence shown here is derived from an EMBL/GenBank/DDBJ whole genome shotgun (WGS) entry which is preliminary data.</text>
</comment>
<dbReference type="InterPro" id="IPR017441">
    <property type="entry name" value="Protein_kinase_ATP_BS"/>
</dbReference>
<feature type="region of interest" description="Disordered" evidence="10">
    <location>
        <begin position="170"/>
        <end position="192"/>
    </location>
</feature>
<feature type="compositionally biased region" description="Basic and acidic residues" evidence="10">
    <location>
        <begin position="243"/>
        <end position="257"/>
    </location>
</feature>
<name>A0A1J4L3V1_9EUKA</name>
<evidence type="ECO:0000313" key="12">
    <source>
        <dbReference type="EMBL" id="OHT16652.1"/>
    </source>
</evidence>
<dbReference type="GO" id="GO:0004674">
    <property type="term" value="F:protein serine/threonine kinase activity"/>
    <property type="evidence" value="ECO:0007669"/>
    <property type="project" value="UniProtKB-KW"/>
</dbReference>
<feature type="compositionally biased region" description="Pro residues" evidence="10">
    <location>
        <begin position="628"/>
        <end position="638"/>
    </location>
</feature>
<feature type="compositionally biased region" description="Basic and acidic residues" evidence="10">
    <location>
        <begin position="173"/>
        <end position="185"/>
    </location>
</feature>
<evidence type="ECO:0000256" key="5">
    <source>
        <dbReference type="ARBA" id="ARBA00022840"/>
    </source>
</evidence>